<feature type="transmembrane region" description="Helical" evidence="1">
    <location>
        <begin position="71"/>
        <end position="93"/>
    </location>
</feature>
<evidence type="ECO:0000256" key="1">
    <source>
        <dbReference type="SAM" id="Phobius"/>
    </source>
</evidence>
<reference evidence="2" key="1">
    <citation type="submission" date="2021-01" db="EMBL/GenBank/DDBJ databases">
        <title>Modified the classification status of verrucomicrobia.</title>
        <authorList>
            <person name="Feng X."/>
        </authorList>
    </citation>
    <scope>NUCLEOTIDE SEQUENCE</scope>
    <source>
        <strain evidence="2">KCTC 12986</strain>
    </source>
</reference>
<dbReference type="AlphaFoldDB" id="A0A934VP53"/>
<accession>A0A934VP53</accession>
<name>A0A934VP53_9BACT</name>
<organism evidence="2 3">
    <name type="scientific">Roseibacillus ishigakijimensis</name>
    <dbReference type="NCBI Taxonomy" id="454146"/>
    <lineage>
        <taxon>Bacteria</taxon>
        <taxon>Pseudomonadati</taxon>
        <taxon>Verrucomicrobiota</taxon>
        <taxon>Verrucomicrobiia</taxon>
        <taxon>Verrucomicrobiales</taxon>
        <taxon>Verrucomicrobiaceae</taxon>
        <taxon>Roseibacillus</taxon>
    </lineage>
</organism>
<evidence type="ECO:0000313" key="2">
    <source>
        <dbReference type="EMBL" id="MBK1835745.1"/>
    </source>
</evidence>
<keyword evidence="3" id="KW-1185">Reference proteome</keyword>
<feature type="transmembrane region" description="Helical" evidence="1">
    <location>
        <begin position="99"/>
        <end position="119"/>
    </location>
</feature>
<keyword evidence="1" id="KW-0472">Membrane</keyword>
<proteinExistence type="predicted"/>
<feature type="transmembrane region" description="Helical" evidence="1">
    <location>
        <begin position="12"/>
        <end position="32"/>
    </location>
</feature>
<dbReference type="RefSeq" id="WP_200393179.1">
    <property type="nucleotide sequence ID" value="NZ_JAENIO010000140.1"/>
</dbReference>
<keyword evidence="1" id="KW-0812">Transmembrane</keyword>
<evidence type="ECO:0000313" key="3">
    <source>
        <dbReference type="Proteomes" id="UP000604083"/>
    </source>
</evidence>
<dbReference type="EMBL" id="JAENIO010000140">
    <property type="protein sequence ID" value="MBK1835745.1"/>
    <property type="molecule type" value="Genomic_DNA"/>
</dbReference>
<protein>
    <submittedName>
        <fullName evidence="2">Uncharacterized protein</fullName>
    </submittedName>
</protein>
<gene>
    <name evidence="2" type="ORF">JIN78_16905</name>
</gene>
<sequence length="152" mass="16958">MAFLMEDLFSNQAFRFTLCCLTAFFVNLLIAARNSEDENLARNLGSAFNGEFKFPTMLSNEQFLKVASSRMMTLVSIIPSSIALAAMATTLIAGLNSNLWLLFATIPIYSGTLVSLSWIPRKVLEDLVNEEISRNSEQCAAPQIRPRWRVGD</sequence>
<keyword evidence="1" id="KW-1133">Transmembrane helix</keyword>
<dbReference type="Proteomes" id="UP000604083">
    <property type="component" value="Unassembled WGS sequence"/>
</dbReference>
<comment type="caution">
    <text evidence="2">The sequence shown here is derived from an EMBL/GenBank/DDBJ whole genome shotgun (WGS) entry which is preliminary data.</text>
</comment>